<sequence>MATASTAWDRVRGSIEAVVEFVATHPQHALAGLEGWNQARSLPGRTKLARASAEGPSGVEQTLIEGQRSGEFGEFDPHVLAVMFQQAVDAAVLESAVRPDTDLTAFAAELVALFDRAIRRRP</sequence>
<protein>
    <recommendedName>
        <fullName evidence="3">Tetracyclin repressor-like C-terminal domain-containing protein</fullName>
    </recommendedName>
</protein>
<gene>
    <name evidence="1" type="ORF">ACFSXZ_34380</name>
</gene>
<name>A0ABW5G396_9PSEU</name>
<evidence type="ECO:0000313" key="1">
    <source>
        <dbReference type="EMBL" id="MFD2421430.1"/>
    </source>
</evidence>
<dbReference type="EMBL" id="JBHUKR010000021">
    <property type="protein sequence ID" value="MFD2421430.1"/>
    <property type="molecule type" value="Genomic_DNA"/>
</dbReference>
<accession>A0ABW5G396</accession>
<evidence type="ECO:0008006" key="3">
    <source>
        <dbReference type="Google" id="ProtNLM"/>
    </source>
</evidence>
<dbReference type="InterPro" id="IPR036271">
    <property type="entry name" value="Tet_transcr_reg_TetR-rel_C_sf"/>
</dbReference>
<evidence type="ECO:0000313" key="2">
    <source>
        <dbReference type="Proteomes" id="UP001597417"/>
    </source>
</evidence>
<proteinExistence type="predicted"/>
<organism evidence="1 2">
    <name type="scientific">Amycolatopsis pigmentata</name>
    <dbReference type="NCBI Taxonomy" id="450801"/>
    <lineage>
        <taxon>Bacteria</taxon>
        <taxon>Bacillati</taxon>
        <taxon>Actinomycetota</taxon>
        <taxon>Actinomycetes</taxon>
        <taxon>Pseudonocardiales</taxon>
        <taxon>Pseudonocardiaceae</taxon>
        <taxon>Amycolatopsis</taxon>
    </lineage>
</organism>
<reference evidence="2" key="1">
    <citation type="journal article" date="2019" name="Int. J. Syst. Evol. Microbiol.">
        <title>The Global Catalogue of Microorganisms (GCM) 10K type strain sequencing project: providing services to taxonomists for standard genome sequencing and annotation.</title>
        <authorList>
            <consortium name="The Broad Institute Genomics Platform"/>
            <consortium name="The Broad Institute Genome Sequencing Center for Infectious Disease"/>
            <person name="Wu L."/>
            <person name="Ma J."/>
        </authorList>
    </citation>
    <scope>NUCLEOTIDE SEQUENCE [LARGE SCALE GENOMIC DNA]</scope>
    <source>
        <strain evidence="2">CGMCC 4.7645</strain>
    </source>
</reference>
<keyword evidence="2" id="KW-1185">Reference proteome</keyword>
<dbReference type="SUPFAM" id="SSF48498">
    <property type="entry name" value="Tetracyclin repressor-like, C-terminal domain"/>
    <property type="match status" value="1"/>
</dbReference>
<dbReference type="Gene3D" id="1.10.357.10">
    <property type="entry name" value="Tetracycline Repressor, domain 2"/>
    <property type="match status" value="1"/>
</dbReference>
<comment type="caution">
    <text evidence="1">The sequence shown here is derived from an EMBL/GenBank/DDBJ whole genome shotgun (WGS) entry which is preliminary data.</text>
</comment>
<dbReference type="Proteomes" id="UP001597417">
    <property type="component" value="Unassembled WGS sequence"/>
</dbReference>